<accession>A0A9D1PT60</accession>
<dbReference type="PANTHER" id="PTHR34216:SF3">
    <property type="entry name" value="POLY-BETA-1,6-N-ACETYL-D-GLUCOSAMINE N-DEACETYLASE"/>
    <property type="match status" value="1"/>
</dbReference>
<sequence>MYVFKLKTLIIAAAAAITVLLLLTLGICRFAAPHSKAVSGFSETGSDEYVELPILMYHSLTKNPSKVNAYVINVSDFENDLKFLRDNGYTAVFISEVIDYVDGSGDLPDKPVAITFDDGFVNNYDYGLSLLEKYDMKCTVSIVGSYTEKFSSLTDDNPEYAYADYETVKNMADSGRYEIASHSYDMHSLPDKSNPGARKGASKNSGESDEDYRRILTEDTQKNRQLLEENCGITPVVYTYPYGAISKSSMPILKELGYRASLSCLEDTNHISRGNTDGLFCLSRYLRDNKRSAAALLQK</sequence>
<dbReference type="Proteomes" id="UP000824162">
    <property type="component" value="Unassembled WGS sequence"/>
</dbReference>
<dbReference type="Pfam" id="PF01522">
    <property type="entry name" value="Polysacc_deac_1"/>
    <property type="match status" value="1"/>
</dbReference>
<dbReference type="AlphaFoldDB" id="A0A9D1PT60"/>
<dbReference type="PANTHER" id="PTHR34216">
    <property type="match status" value="1"/>
</dbReference>
<dbReference type="GO" id="GO:0005975">
    <property type="term" value="P:carbohydrate metabolic process"/>
    <property type="evidence" value="ECO:0007669"/>
    <property type="project" value="InterPro"/>
</dbReference>
<dbReference type="Gene3D" id="3.20.20.370">
    <property type="entry name" value="Glycoside hydrolase/deacetylase"/>
    <property type="match status" value="1"/>
</dbReference>
<dbReference type="InterPro" id="IPR051398">
    <property type="entry name" value="Polysacch_Deacetylase"/>
</dbReference>
<evidence type="ECO:0000256" key="3">
    <source>
        <dbReference type="SAM" id="MobiDB-lite"/>
    </source>
</evidence>
<evidence type="ECO:0000313" key="5">
    <source>
        <dbReference type="EMBL" id="HIV86455.1"/>
    </source>
</evidence>
<evidence type="ECO:0000313" key="6">
    <source>
        <dbReference type="Proteomes" id="UP000824162"/>
    </source>
</evidence>
<feature type="domain" description="NodB homology" evidence="4">
    <location>
        <begin position="110"/>
        <end position="299"/>
    </location>
</feature>
<dbReference type="GO" id="GO:0005576">
    <property type="term" value="C:extracellular region"/>
    <property type="evidence" value="ECO:0007669"/>
    <property type="project" value="UniProtKB-SubCell"/>
</dbReference>
<gene>
    <name evidence="5" type="ORF">H9900_06595</name>
</gene>
<comment type="subcellular location">
    <subcellularLocation>
        <location evidence="1">Secreted</location>
    </subcellularLocation>
</comment>
<evidence type="ECO:0000256" key="2">
    <source>
        <dbReference type="ARBA" id="ARBA00022729"/>
    </source>
</evidence>
<name>A0A9D1PT60_9FIRM</name>
<dbReference type="SUPFAM" id="SSF88713">
    <property type="entry name" value="Glycoside hydrolase/deacetylase"/>
    <property type="match status" value="1"/>
</dbReference>
<dbReference type="InterPro" id="IPR002509">
    <property type="entry name" value="NODB_dom"/>
</dbReference>
<organism evidence="5 6">
    <name type="scientific">Candidatus Monoglobus merdigallinarum</name>
    <dbReference type="NCBI Taxonomy" id="2838698"/>
    <lineage>
        <taxon>Bacteria</taxon>
        <taxon>Bacillati</taxon>
        <taxon>Bacillota</taxon>
        <taxon>Clostridia</taxon>
        <taxon>Monoglobales</taxon>
        <taxon>Monoglobaceae</taxon>
        <taxon>Monoglobus</taxon>
    </lineage>
</organism>
<evidence type="ECO:0000259" key="4">
    <source>
        <dbReference type="PROSITE" id="PS51677"/>
    </source>
</evidence>
<dbReference type="PROSITE" id="PS51677">
    <property type="entry name" value="NODB"/>
    <property type="match status" value="1"/>
</dbReference>
<feature type="region of interest" description="Disordered" evidence="3">
    <location>
        <begin position="187"/>
        <end position="212"/>
    </location>
</feature>
<comment type="caution">
    <text evidence="5">The sequence shown here is derived from an EMBL/GenBank/DDBJ whole genome shotgun (WGS) entry which is preliminary data.</text>
</comment>
<protein>
    <submittedName>
        <fullName evidence="5">Polysaccharide deacetylase family protein</fullName>
    </submittedName>
</protein>
<dbReference type="GO" id="GO:0016810">
    <property type="term" value="F:hydrolase activity, acting on carbon-nitrogen (but not peptide) bonds"/>
    <property type="evidence" value="ECO:0007669"/>
    <property type="project" value="InterPro"/>
</dbReference>
<reference evidence="5" key="2">
    <citation type="submission" date="2021-04" db="EMBL/GenBank/DDBJ databases">
        <authorList>
            <person name="Gilroy R."/>
        </authorList>
    </citation>
    <scope>NUCLEOTIDE SEQUENCE</scope>
    <source>
        <strain evidence="5">5790</strain>
    </source>
</reference>
<keyword evidence="2" id="KW-0732">Signal</keyword>
<dbReference type="InterPro" id="IPR011330">
    <property type="entry name" value="Glyco_hydro/deAcase_b/a-brl"/>
</dbReference>
<dbReference type="CDD" id="cd10918">
    <property type="entry name" value="CE4_NodB_like_5s_6s"/>
    <property type="match status" value="1"/>
</dbReference>
<evidence type="ECO:0000256" key="1">
    <source>
        <dbReference type="ARBA" id="ARBA00004613"/>
    </source>
</evidence>
<dbReference type="EMBL" id="DXIJ01000144">
    <property type="protein sequence ID" value="HIV86455.1"/>
    <property type="molecule type" value="Genomic_DNA"/>
</dbReference>
<proteinExistence type="predicted"/>
<reference evidence="5" key="1">
    <citation type="journal article" date="2021" name="PeerJ">
        <title>Extensive microbial diversity within the chicken gut microbiome revealed by metagenomics and culture.</title>
        <authorList>
            <person name="Gilroy R."/>
            <person name="Ravi A."/>
            <person name="Getino M."/>
            <person name="Pursley I."/>
            <person name="Horton D.L."/>
            <person name="Alikhan N.F."/>
            <person name="Baker D."/>
            <person name="Gharbi K."/>
            <person name="Hall N."/>
            <person name="Watson M."/>
            <person name="Adriaenssens E.M."/>
            <person name="Foster-Nyarko E."/>
            <person name="Jarju S."/>
            <person name="Secka A."/>
            <person name="Antonio M."/>
            <person name="Oren A."/>
            <person name="Chaudhuri R.R."/>
            <person name="La Ragione R."/>
            <person name="Hildebrand F."/>
            <person name="Pallen M.J."/>
        </authorList>
    </citation>
    <scope>NUCLEOTIDE SEQUENCE</scope>
    <source>
        <strain evidence="5">5790</strain>
    </source>
</reference>